<reference evidence="2 3" key="2">
    <citation type="journal article" date="2016" name="Int. J. Syst. Evol. Microbiol.">
        <title>Flavisolibacter tropicus sp. nov., isolated from tropical soil.</title>
        <authorList>
            <person name="Lee J.J."/>
            <person name="Kang M.S."/>
            <person name="Kim G.S."/>
            <person name="Lee C.S."/>
            <person name="Lim S."/>
            <person name="Lee J."/>
            <person name="Roh S.H."/>
            <person name="Kang H."/>
            <person name="Ha J.M."/>
            <person name="Bae S."/>
            <person name="Jung H.Y."/>
            <person name="Kim M.K."/>
        </authorList>
    </citation>
    <scope>NUCLEOTIDE SEQUENCE [LARGE SCALE GENOMIC DNA]</scope>
    <source>
        <strain evidence="2 3">LCS9</strain>
    </source>
</reference>
<dbReference type="EMBL" id="CP011390">
    <property type="protein sequence ID" value="ANE49147.1"/>
    <property type="molecule type" value="Genomic_DNA"/>
</dbReference>
<keyword evidence="3" id="KW-1185">Reference proteome</keyword>
<proteinExistence type="predicted"/>
<dbReference type="STRING" id="1492898.SY85_00150"/>
<dbReference type="Proteomes" id="UP000077177">
    <property type="component" value="Chromosome"/>
</dbReference>
<organism evidence="2 3">
    <name type="scientific">Flavisolibacter tropicus</name>
    <dbReference type="NCBI Taxonomy" id="1492898"/>
    <lineage>
        <taxon>Bacteria</taxon>
        <taxon>Pseudomonadati</taxon>
        <taxon>Bacteroidota</taxon>
        <taxon>Chitinophagia</taxon>
        <taxon>Chitinophagales</taxon>
        <taxon>Chitinophagaceae</taxon>
        <taxon>Flavisolibacter</taxon>
    </lineage>
</organism>
<feature type="domain" description="DUF4397" evidence="1">
    <location>
        <begin position="36"/>
        <end position="156"/>
    </location>
</feature>
<sequence length="238" mass="25526">MLWSCEKNVLTVSPYEYTDGKALLKINYSCPYIKNPGVQIKINGEKVSSLVTYSTPYPGGGLNTGGNSYADYLAVNAGNNTISLGIPKTGSTEDSVLLFTTQADLTANEYQTLHFTDTAANTQTVLTKDAANKPDSGYTQFTFVNLIPNSTAVDLYFGTDKVASNVAYKQATAPFLLPANTSQAWSVRTAGGTTTLGSSYTSTSSVANQRVFTVYARGYIGPVTTDIRSVKVSFVYNK</sequence>
<dbReference type="KEGG" id="fla:SY85_00150"/>
<evidence type="ECO:0000259" key="1">
    <source>
        <dbReference type="Pfam" id="PF14344"/>
    </source>
</evidence>
<evidence type="ECO:0000313" key="3">
    <source>
        <dbReference type="Proteomes" id="UP000077177"/>
    </source>
</evidence>
<gene>
    <name evidence="2" type="ORF">SY85_00150</name>
</gene>
<protein>
    <recommendedName>
        <fullName evidence="1">DUF4397 domain-containing protein</fullName>
    </recommendedName>
</protein>
<name>A0A172TQR0_9BACT</name>
<dbReference type="Pfam" id="PF14344">
    <property type="entry name" value="DUF4397"/>
    <property type="match status" value="1"/>
</dbReference>
<accession>A0A172TQR0</accession>
<evidence type="ECO:0000313" key="2">
    <source>
        <dbReference type="EMBL" id="ANE49147.1"/>
    </source>
</evidence>
<dbReference type="AlphaFoldDB" id="A0A172TQR0"/>
<reference evidence="3" key="1">
    <citation type="submission" date="2015-01" db="EMBL/GenBank/DDBJ databases">
        <title>Flavisolibacter sp./LCS9/ whole genome sequencing.</title>
        <authorList>
            <person name="Kim M.K."/>
            <person name="Srinivasan S."/>
            <person name="Lee J.-J."/>
        </authorList>
    </citation>
    <scope>NUCLEOTIDE SEQUENCE [LARGE SCALE GENOMIC DNA]</scope>
    <source>
        <strain evidence="3">LCS9</strain>
    </source>
</reference>
<dbReference type="InterPro" id="IPR025510">
    <property type="entry name" value="DUF4397"/>
</dbReference>